<dbReference type="Gene3D" id="1.10.490.50">
    <property type="entry name" value="Antibiotic binding domain of TipA-like multidrug resistance regulators"/>
    <property type="match status" value="1"/>
</dbReference>
<dbReference type="Gene3D" id="1.10.1660.10">
    <property type="match status" value="1"/>
</dbReference>
<evidence type="ECO:0000259" key="5">
    <source>
        <dbReference type="PROSITE" id="PS50937"/>
    </source>
</evidence>
<gene>
    <name evidence="6" type="ORF">K040078D81_34320</name>
</gene>
<dbReference type="PANTHER" id="PTHR30204">
    <property type="entry name" value="REDOX-CYCLING DRUG-SENSING TRANSCRIPTIONAL ACTIVATOR SOXR"/>
    <property type="match status" value="1"/>
</dbReference>
<dbReference type="InterPro" id="IPR000551">
    <property type="entry name" value="MerR-type_HTH_dom"/>
</dbReference>
<dbReference type="Proteomes" id="UP001600943">
    <property type="component" value="Unassembled WGS sequence"/>
</dbReference>
<feature type="domain" description="HTH merR-type" evidence="5">
    <location>
        <begin position="1"/>
        <end position="71"/>
    </location>
</feature>
<dbReference type="InterPro" id="IPR012925">
    <property type="entry name" value="TipAS_dom"/>
</dbReference>
<keyword evidence="7" id="KW-1185">Reference proteome</keyword>
<protein>
    <submittedName>
        <fullName evidence="6">MerR family transcriptional regulator</fullName>
    </submittedName>
</protein>
<dbReference type="EMBL" id="BAABYW010000001">
    <property type="protein sequence ID" value="GAA6409315.1"/>
    <property type="molecule type" value="Genomic_DNA"/>
</dbReference>
<evidence type="ECO:0000256" key="4">
    <source>
        <dbReference type="ARBA" id="ARBA00023163"/>
    </source>
</evidence>
<dbReference type="SMART" id="SM00422">
    <property type="entry name" value="HTH_MERR"/>
    <property type="match status" value="1"/>
</dbReference>
<evidence type="ECO:0000256" key="2">
    <source>
        <dbReference type="ARBA" id="ARBA00023125"/>
    </source>
</evidence>
<dbReference type="Pfam" id="PF13411">
    <property type="entry name" value="MerR_1"/>
    <property type="match status" value="1"/>
</dbReference>
<organism evidence="6 7">
    <name type="scientific">Blautia hominis</name>
    <dbReference type="NCBI Taxonomy" id="2025493"/>
    <lineage>
        <taxon>Bacteria</taxon>
        <taxon>Bacillati</taxon>
        <taxon>Bacillota</taxon>
        <taxon>Clostridia</taxon>
        <taxon>Lachnospirales</taxon>
        <taxon>Lachnospiraceae</taxon>
        <taxon>Blautia</taxon>
    </lineage>
</organism>
<reference evidence="6 7" key="1">
    <citation type="submission" date="2024-04" db="EMBL/GenBank/DDBJ databases">
        <title>Defined microbial consortia suppress multidrug-resistant proinflammatory Enterobacteriaceae via ecological control.</title>
        <authorList>
            <person name="Furuichi M."/>
            <person name="Kawaguchi T."/>
            <person name="Pust M."/>
            <person name="Yasuma K."/>
            <person name="Plichta D."/>
            <person name="Hasegawa N."/>
            <person name="Ohya T."/>
            <person name="Bhattarai S."/>
            <person name="Sasajima S."/>
            <person name="Aoto Y."/>
            <person name="Tuganbaev T."/>
            <person name="Yaginuma M."/>
            <person name="Ueda M."/>
            <person name="Okahashi N."/>
            <person name="Amafuji K."/>
            <person name="Kiridooshi Y."/>
            <person name="Sugita K."/>
            <person name="Strazar M."/>
            <person name="Skelly A."/>
            <person name="Suda W."/>
            <person name="Hattori M."/>
            <person name="Nakamoto N."/>
            <person name="Caballero S."/>
            <person name="Norman J."/>
            <person name="Olle B."/>
            <person name="Tanoue T."/>
            <person name="Arita M."/>
            <person name="Bucci V."/>
            <person name="Atarashi K."/>
            <person name="Xavier R."/>
            <person name="Honda K."/>
        </authorList>
    </citation>
    <scope>NUCLEOTIDE SEQUENCE [LARGE SCALE GENOMIC DNA]</scope>
    <source>
        <strain evidence="7">k04-0078-D8-1</strain>
    </source>
</reference>
<dbReference type="SUPFAM" id="SSF46955">
    <property type="entry name" value="Putative DNA-binding domain"/>
    <property type="match status" value="1"/>
</dbReference>
<proteinExistence type="predicted"/>
<dbReference type="CDD" id="cd01106">
    <property type="entry name" value="HTH_TipAL-Mta"/>
    <property type="match status" value="1"/>
</dbReference>
<evidence type="ECO:0000256" key="3">
    <source>
        <dbReference type="ARBA" id="ARBA00023159"/>
    </source>
</evidence>
<dbReference type="InterPro" id="IPR009061">
    <property type="entry name" value="DNA-bd_dom_put_sf"/>
</dbReference>
<dbReference type="RefSeq" id="WP_330681762.1">
    <property type="nucleotide sequence ID" value="NZ_BAABYW010000001.1"/>
</dbReference>
<dbReference type="Pfam" id="PF07739">
    <property type="entry name" value="TipAS"/>
    <property type="match status" value="1"/>
</dbReference>
<keyword evidence="3" id="KW-0010">Activator</keyword>
<dbReference type="InterPro" id="IPR036244">
    <property type="entry name" value="TipA-like_antibiotic-bd"/>
</dbReference>
<name>A0ABQ0BCZ1_9FIRM</name>
<evidence type="ECO:0000313" key="7">
    <source>
        <dbReference type="Proteomes" id="UP001600943"/>
    </source>
</evidence>
<evidence type="ECO:0000256" key="1">
    <source>
        <dbReference type="ARBA" id="ARBA00023015"/>
    </source>
</evidence>
<keyword evidence="4" id="KW-0804">Transcription</keyword>
<keyword evidence="2" id="KW-0238">DNA-binding</keyword>
<dbReference type="InterPro" id="IPR047057">
    <property type="entry name" value="MerR_fam"/>
</dbReference>
<accession>A0ABQ0BCZ1</accession>
<keyword evidence="1" id="KW-0805">Transcription regulation</keyword>
<comment type="caution">
    <text evidence="6">The sequence shown here is derived from an EMBL/GenBank/DDBJ whole genome shotgun (WGS) entry which is preliminary data.</text>
</comment>
<dbReference type="PROSITE" id="PS50937">
    <property type="entry name" value="HTH_MERR_2"/>
    <property type="match status" value="1"/>
</dbReference>
<evidence type="ECO:0000313" key="6">
    <source>
        <dbReference type="EMBL" id="GAA6409315.1"/>
    </source>
</evidence>
<sequence>MMRTVKQVSEITGISVRTLHYYDQIGLLKPTVCNEAGYRFYDDKTLETLRQILFFREFDMPLKEIKAILDSPDYDREQVLRSQKRLLELKKKRLERLISSMDDILKGEDKMDFEVFSKAEIEELYKNIVSHMSESQIKVLEEQYGSMEAFREHYMENASGEKVQANFKKVTEWYKGKEGVLEAAKNGAGADVVRAYQNRLDQICLRLAEKKEMPRDSFEVKSLIGEYEFVSKQLYQISDAEKLMLDLADFYEDDRTAKEAFDGQYGEGTAQFFAEAVREYFQ</sequence>
<dbReference type="PANTHER" id="PTHR30204:SF90">
    <property type="entry name" value="HTH-TYPE TRANSCRIPTIONAL ACTIVATOR MTA"/>
    <property type="match status" value="1"/>
</dbReference>